<keyword evidence="6" id="KW-1185">Reference proteome</keyword>
<evidence type="ECO:0000256" key="2">
    <source>
        <dbReference type="ARBA" id="ARBA00022525"/>
    </source>
</evidence>
<feature type="domain" description="Hedgehog/Intein (Hint)" evidence="4">
    <location>
        <begin position="347"/>
        <end position="493"/>
    </location>
</feature>
<dbReference type="Gene3D" id="2.170.16.10">
    <property type="entry name" value="Hedgehog/Intein (Hint) domain"/>
    <property type="match status" value="1"/>
</dbReference>
<dbReference type="PROSITE" id="PS00330">
    <property type="entry name" value="HEMOLYSIN_CALCIUM"/>
    <property type="match status" value="5"/>
</dbReference>
<gene>
    <name evidence="5" type="ORF">ACFSM0_14615</name>
</gene>
<protein>
    <submittedName>
        <fullName evidence="5">Hint domain-containing protein</fullName>
    </submittedName>
</protein>
<dbReference type="InterPro" id="IPR036844">
    <property type="entry name" value="Hint_dom_sf"/>
</dbReference>
<evidence type="ECO:0000259" key="4">
    <source>
        <dbReference type="Pfam" id="PF13403"/>
    </source>
</evidence>
<dbReference type="Pfam" id="PF00353">
    <property type="entry name" value="HemolysinCabind"/>
    <property type="match status" value="6"/>
</dbReference>
<feature type="compositionally biased region" description="Low complexity" evidence="3">
    <location>
        <begin position="234"/>
        <end position="243"/>
    </location>
</feature>
<dbReference type="PANTHER" id="PTHR38340">
    <property type="entry name" value="S-LAYER PROTEIN"/>
    <property type="match status" value="1"/>
</dbReference>
<name>A0ABW5ACH0_9RHOB</name>
<dbReference type="SUPFAM" id="SSF51120">
    <property type="entry name" value="beta-Roll"/>
    <property type="match status" value="2"/>
</dbReference>
<dbReference type="Gene3D" id="2.150.10.10">
    <property type="entry name" value="Serralysin-like metalloprotease, C-terminal"/>
    <property type="match status" value="4"/>
</dbReference>
<dbReference type="PRINTS" id="PR00313">
    <property type="entry name" value="CABNDNGRPT"/>
</dbReference>
<keyword evidence="2" id="KW-0964">Secreted</keyword>
<dbReference type="Pfam" id="PF13403">
    <property type="entry name" value="Hint_2"/>
    <property type="match status" value="1"/>
</dbReference>
<comment type="subcellular location">
    <subcellularLocation>
        <location evidence="1">Secreted</location>
    </subcellularLocation>
</comment>
<accession>A0ABW5ACH0</accession>
<dbReference type="InterPro" id="IPR001343">
    <property type="entry name" value="Hemolysn_Ca-bd"/>
</dbReference>
<organism evidence="5 6">
    <name type="scientific">Rhodobacter lacus</name>
    <dbReference type="NCBI Taxonomy" id="1641972"/>
    <lineage>
        <taxon>Bacteria</taxon>
        <taxon>Pseudomonadati</taxon>
        <taxon>Pseudomonadota</taxon>
        <taxon>Alphaproteobacteria</taxon>
        <taxon>Rhodobacterales</taxon>
        <taxon>Rhodobacter group</taxon>
        <taxon>Rhodobacter</taxon>
    </lineage>
</organism>
<feature type="region of interest" description="Disordered" evidence="3">
    <location>
        <begin position="27"/>
        <end position="57"/>
    </location>
</feature>
<dbReference type="InterPro" id="IPR050557">
    <property type="entry name" value="RTX_toxin/Mannuronan_C5-epim"/>
</dbReference>
<dbReference type="InterPro" id="IPR018511">
    <property type="entry name" value="Hemolysin-typ_Ca-bd_CS"/>
</dbReference>
<dbReference type="EMBL" id="JBHUIX010000013">
    <property type="protein sequence ID" value="MFD2175325.1"/>
    <property type="molecule type" value="Genomic_DNA"/>
</dbReference>
<reference evidence="6" key="1">
    <citation type="journal article" date="2019" name="Int. J. Syst. Evol. Microbiol.">
        <title>The Global Catalogue of Microorganisms (GCM) 10K type strain sequencing project: providing services to taxonomists for standard genome sequencing and annotation.</title>
        <authorList>
            <consortium name="The Broad Institute Genomics Platform"/>
            <consortium name="The Broad Institute Genome Sequencing Center for Infectious Disease"/>
            <person name="Wu L."/>
            <person name="Ma J."/>
        </authorList>
    </citation>
    <scope>NUCLEOTIDE SEQUENCE [LARGE SCALE GENOMIC DNA]</scope>
    <source>
        <strain evidence="6">CCUG 55131</strain>
    </source>
</reference>
<evidence type="ECO:0000313" key="5">
    <source>
        <dbReference type="EMBL" id="MFD2175325.1"/>
    </source>
</evidence>
<dbReference type="InterPro" id="IPR011049">
    <property type="entry name" value="Serralysin-like_metalloprot_C"/>
</dbReference>
<evidence type="ECO:0000313" key="6">
    <source>
        <dbReference type="Proteomes" id="UP001597413"/>
    </source>
</evidence>
<evidence type="ECO:0000256" key="3">
    <source>
        <dbReference type="SAM" id="MobiDB-lite"/>
    </source>
</evidence>
<proteinExistence type="predicted"/>
<dbReference type="PANTHER" id="PTHR38340:SF1">
    <property type="entry name" value="S-LAYER PROTEIN"/>
    <property type="match status" value="1"/>
</dbReference>
<dbReference type="SUPFAM" id="SSF51294">
    <property type="entry name" value="Hedgehog/intein (Hint) domain"/>
    <property type="match status" value="1"/>
</dbReference>
<sequence>MATYNGTSGDNRITGSRNSDTIYAQAGNDTVDAGSGNDYVDAGTGDDSVTAGSGNDTVYGGAGNDTLFGEAGADRLYGDDGNDSLDGGSDNDSLWGGAGNDTLHGGAGADVLDGGTGMDYADYTDSGAGVSVNLASGSGSGGDAQGDSYSGIDGVYGSAYADTLIGFDGSSNSATDAYTNVFYGNGGDDYIYGAGGDDSLYGGDDDDTVLGGDGNDLVSGDAGNDRLEGGAGNDSLLGGSGNDTLLGGDGNDTLIGGDGNDYLDGGSGDNVYIGGAGSDTIVVHAGSTAEIIGSEDDDGSDIDVLIVTRGEGKIVPDSKGSESGTIEWADGTSTRYENIEVAIYDVPCFTPGTLIETKRGRVAVEDLGPGDKLLTRDNGYQKIRWIGRRDLSAADLAAHPQLQPVRIARGALGEGLPEHDILVSPQHRMLISGIRAELFFGEAEVLAAALHMVGQPGIERVAVQEISYLHLMCDAHEIIRAEGAWTESFQPGDRTLGGLDQAQRRELLTLFPDLAGPPRKAGFLAARRALKAHEVRALMAA</sequence>
<dbReference type="RefSeq" id="WP_377391853.1">
    <property type="nucleotide sequence ID" value="NZ_JBHUIX010000013.1"/>
</dbReference>
<evidence type="ECO:0000256" key="1">
    <source>
        <dbReference type="ARBA" id="ARBA00004613"/>
    </source>
</evidence>
<dbReference type="Proteomes" id="UP001597413">
    <property type="component" value="Unassembled WGS sequence"/>
</dbReference>
<comment type="caution">
    <text evidence="5">The sequence shown here is derived from an EMBL/GenBank/DDBJ whole genome shotgun (WGS) entry which is preliminary data.</text>
</comment>
<feature type="region of interest" description="Disordered" evidence="3">
    <location>
        <begin position="203"/>
        <end position="243"/>
    </location>
</feature>
<dbReference type="InterPro" id="IPR028992">
    <property type="entry name" value="Hedgehog/Intein_dom"/>
</dbReference>